<comment type="caution">
    <text evidence="3">The sequence shown here is derived from an EMBL/GenBank/DDBJ whole genome shotgun (WGS) entry which is preliminary data.</text>
</comment>
<sequence length="225" mass="25408">MKRLIGLAFAALFVFTANAQEGHLKYTIDIQGDDPQVEMMKSFFTDATMEIFYSEDFSRVDTKMGSMMNTTMITDLKKEETLTLMSGMMGKIATRSTLDELSAEEGEEEAEEEVDLDIELIDESKEIAGLNCKKAILTTEEGQELEMWYTEDIQISDKRGLNMANQKGVPGFPVEFSMQQGPMIMAFSLTEYNKKIKGKDLFDMTIPEGYVEKSAEELKQMGQGR</sequence>
<keyword evidence="4" id="KW-1185">Reference proteome</keyword>
<name>A0ABP3XX03_9FLAO</name>
<dbReference type="Proteomes" id="UP001501126">
    <property type="component" value="Unassembled WGS sequence"/>
</dbReference>
<proteinExistence type="predicted"/>
<reference evidence="4" key="1">
    <citation type="journal article" date="2019" name="Int. J. Syst. Evol. Microbiol.">
        <title>The Global Catalogue of Microorganisms (GCM) 10K type strain sequencing project: providing services to taxonomists for standard genome sequencing and annotation.</title>
        <authorList>
            <consortium name="The Broad Institute Genomics Platform"/>
            <consortium name="The Broad Institute Genome Sequencing Center for Infectious Disease"/>
            <person name="Wu L."/>
            <person name="Ma J."/>
        </authorList>
    </citation>
    <scope>NUCLEOTIDE SEQUENCE [LARGE SCALE GENOMIC DNA]</scope>
    <source>
        <strain evidence="4">JCM 16083</strain>
    </source>
</reference>
<feature type="signal peptide" evidence="1">
    <location>
        <begin position="1"/>
        <end position="19"/>
    </location>
</feature>
<evidence type="ECO:0000313" key="3">
    <source>
        <dbReference type="EMBL" id="GAA0873965.1"/>
    </source>
</evidence>
<dbReference type="InterPro" id="IPR025524">
    <property type="entry name" value="DUF4412"/>
</dbReference>
<evidence type="ECO:0000259" key="2">
    <source>
        <dbReference type="Pfam" id="PF14371"/>
    </source>
</evidence>
<accession>A0ABP3XX03</accession>
<organism evidence="3 4">
    <name type="scientific">Wandonia haliotis</name>
    <dbReference type="NCBI Taxonomy" id="574963"/>
    <lineage>
        <taxon>Bacteria</taxon>
        <taxon>Pseudomonadati</taxon>
        <taxon>Bacteroidota</taxon>
        <taxon>Flavobacteriia</taxon>
        <taxon>Flavobacteriales</taxon>
        <taxon>Crocinitomicaceae</taxon>
        <taxon>Wandonia</taxon>
    </lineage>
</organism>
<keyword evidence="1" id="KW-0732">Signal</keyword>
<gene>
    <name evidence="3" type="ORF">GCM10009118_03730</name>
</gene>
<dbReference type="Pfam" id="PF14371">
    <property type="entry name" value="DUF4412"/>
    <property type="match status" value="1"/>
</dbReference>
<feature type="chain" id="PRO_5045867072" description="DUF4412 domain-containing protein" evidence="1">
    <location>
        <begin position="20"/>
        <end position="225"/>
    </location>
</feature>
<evidence type="ECO:0000313" key="4">
    <source>
        <dbReference type="Proteomes" id="UP001501126"/>
    </source>
</evidence>
<dbReference type="RefSeq" id="WP_343784532.1">
    <property type="nucleotide sequence ID" value="NZ_BAAAFH010000003.1"/>
</dbReference>
<dbReference type="EMBL" id="BAAAFH010000003">
    <property type="protein sequence ID" value="GAA0873965.1"/>
    <property type="molecule type" value="Genomic_DNA"/>
</dbReference>
<evidence type="ECO:0000256" key="1">
    <source>
        <dbReference type="SAM" id="SignalP"/>
    </source>
</evidence>
<protein>
    <recommendedName>
        <fullName evidence="2">DUF4412 domain-containing protein</fullName>
    </recommendedName>
</protein>
<feature type="domain" description="DUF4412" evidence="2">
    <location>
        <begin position="47"/>
        <end position="210"/>
    </location>
</feature>